<keyword evidence="1" id="KW-0812">Transmembrane</keyword>
<keyword evidence="3" id="KW-1185">Reference proteome</keyword>
<dbReference type="Proteomes" id="UP000676409">
    <property type="component" value="Chromosome"/>
</dbReference>
<dbReference type="AlphaFoldDB" id="A0A975G0C8"/>
<evidence type="ECO:0000313" key="2">
    <source>
        <dbReference type="EMBL" id="QUD88585.1"/>
    </source>
</evidence>
<keyword evidence="1" id="KW-0472">Membrane</keyword>
<organism evidence="2 3">
    <name type="scientific">Phenylobacterium montanum</name>
    <dbReference type="NCBI Taxonomy" id="2823693"/>
    <lineage>
        <taxon>Bacteria</taxon>
        <taxon>Pseudomonadati</taxon>
        <taxon>Pseudomonadota</taxon>
        <taxon>Alphaproteobacteria</taxon>
        <taxon>Caulobacterales</taxon>
        <taxon>Caulobacteraceae</taxon>
        <taxon>Phenylobacterium</taxon>
    </lineage>
</organism>
<proteinExistence type="predicted"/>
<name>A0A975G0C8_9CAUL</name>
<dbReference type="RefSeq" id="WP_211938635.1">
    <property type="nucleotide sequence ID" value="NZ_CP073078.1"/>
</dbReference>
<accession>A0A975G0C8</accession>
<evidence type="ECO:0000313" key="3">
    <source>
        <dbReference type="Proteomes" id="UP000676409"/>
    </source>
</evidence>
<dbReference type="EMBL" id="CP073078">
    <property type="protein sequence ID" value="QUD88585.1"/>
    <property type="molecule type" value="Genomic_DNA"/>
</dbReference>
<dbReference type="KEGG" id="caul:KCG34_01450"/>
<protein>
    <submittedName>
        <fullName evidence="2">Flp family type IVb pilin</fullName>
    </submittedName>
</protein>
<gene>
    <name evidence="2" type="ORF">KCG34_01450</name>
</gene>
<feature type="transmembrane region" description="Helical" evidence="1">
    <location>
        <begin position="20"/>
        <end position="42"/>
    </location>
</feature>
<evidence type="ECO:0000256" key="1">
    <source>
        <dbReference type="SAM" id="Phobius"/>
    </source>
</evidence>
<reference evidence="2" key="1">
    <citation type="submission" date="2021-04" db="EMBL/GenBank/DDBJ databases">
        <title>The complete genome sequence of Caulobacter sp. S6.</title>
        <authorList>
            <person name="Tang Y."/>
            <person name="Ouyang W."/>
            <person name="Liu Q."/>
            <person name="Huang B."/>
            <person name="Guo Z."/>
            <person name="Lei P."/>
        </authorList>
    </citation>
    <scope>NUCLEOTIDE SEQUENCE</scope>
    <source>
        <strain evidence="2">S6</strain>
    </source>
</reference>
<sequence length="57" mass="5711">MSKFVSFMKDESGAAAAEYVLILAILGSAIVVAITAFGNTIATALNSAGTAISAVNF</sequence>
<keyword evidence="1" id="KW-1133">Transmembrane helix</keyword>